<keyword evidence="3" id="KW-1185">Reference proteome</keyword>
<evidence type="ECO:0000256" key="1">
    <source>
        <dbReference type="SAM" id="MobiDB-lite"/>
    </source>
</evidence>
<reference evidence="3" key="1">
    <citation type="journal article" date="2019" name="Int. J. Syst. Evol. Microbiol.">
        <title>The Global Catalogue of Microorganisms (GCM) 10K type strain sequencing project: providing services to taxonomists for standard genome sequencing and annotation.</title>
        <authorList>
            <consortium name="The Broad Institute Genomics Platform"/>
            <consortium name="The Broad Institute Genome Sequencing Center for Infectious Disease"/>
            <person name="Wu L."/>
            <person name="Ma J."/>
        </authorList>
    </citation>
    <scope>NUCLEOTIDE SEQUENCE [LARGE SCALE GENOMIC DNA]</scope>
    <source>
        <strain evidence="3">JCM 11448</strain>
    </source>
</reference>
<evidence type="ECO:0000313" key="3">
    <source>
        <dbReference type="Proteomes" id="UP001500282"/>
    </source>
</evidence>
<proteinExistence type="predicted"/>
<feature type="compositionally biased region" description="Basic residues" evidence="1">
    <location>
        <begin position="74"/>
        <end position="84"/>
    </location>
</feature>
<dbReference type="Proteomes" id="UP001500282">
    <property type="component" value="Unassembled WGS sequence"/>
</dbReference>
<name>A0ABP4HRW7_9ACTN</name>
<comment type="caution">
    <text evidence="2">The sequence shown here is derived from an EMBL/GenBank/DDBJ whole genome shotgun (WGS) entry which is preliminary data.</text>
</comment>
<gene>
    <name evidence="2" type="ORF">GCM10009579_51130</name>
</gene>
<evidence type="ECO:0000313" key="2">
    <source>
        <dbReference type="EMBL" id="GAA1283535.1"/>
    </source>
</evidence>
<sequence length="96" mass="10644">MRTVYVCLNCACLYLPPESMTYPHIDYKASPVHCSLPECRSTVADTVGRIGVPEDVVAKWARRAAGLDGEPRRPRPGRRARGRRPASPAGRRSKLL</sequence>
<protein>
    <submittedName>
        <fullName evidence="2">Uncharacterized protein</fullName>
    </submittedName>
</protein>
<dbReference type="EMBL" id="BAAAIH010000031">
    <property type="protein sequence ID" value="GAA1283535.1"/>
    <property type="molecule type" value="Genomic_DNA"/>
</dbReference>
<accession>A0ABP4HRW7</accession>
<organism evidence="2 3">
    <name type="scientific">Streptomyces javensis</name>
    <dbReference type="NCBI Taxonomy" id="114698"/>
    <lineage>
        <taxon>Bacteria</taxon>
        <taxon>Bacillati</taxon>
        <taxon>Actinomycetota</taxon>
        <taxon>Actinomycetes</taxon>
        <taxon>Kitasatosporales</taxon>
        <taxon>Streptomycetaceae</taxon>
        <taxon>Streptomyces</taxon>
        <taxon>Streptomyces violaceusniger group</taxon>
    </lineage>
</organism>
<feature type="region of interest" description="Disordered" evidence="1">
    <location>
        <begin position="64"/>
        <end position="96"/>
    </location>
</feature>